<name>A0AAI9XJS6_9PEZI</name>
<proteinExistence type="predicted"/>
<feature type="transmembrane region" description="Helical" evidence="1">
    <location>
        <begin position="26"/>
        <end position="45"/>
    </location>
</feature>
<evidence type="ECO:0000256" key="1">
    <source>
        <dbReference type="SAM" id="Phobius"/>
    </source>
</evidence>
<protein>
    <submittedName>
        <fullName evidence="2">Uncharacterized protein</fullName>
    </submittedName>
</protein>
<organism evidence="2 3">
    <name type="scientific">Colletotrichum melonis</name>
    <dbReference type="NCBI Taxonomy" id="1209925"/>
    <lineage>
        <taxon>Eukaryota</taxon>
        <taxon>Fungi</taxon>
        <taxon>Dikarya</taxon>
        <taxon>Ascomycota</taxon>
        <taxon>Pezizomycotina</taxon>
        <taxon>Sordariomycetes</taxon>
        <taxon>Hypocreomycetidae</taxon>
        <taxon>Glomerellales</taxon>
        <taxon>Glomerellaceae</taxon>
        <taxon>Colletotrichum</taxon>
        <taxon>Colletotrichum acutatum species complex</taxon>
    </lineage>
</organism>
<feature type="non-terminal residue" evidence="2">
    <location>
        <position position="1"/>
    </location>
</feature>
<keyword evidence="1" id="KW-0472">Membrane</keyword>
<dbReference type="Proteomes" id="UP001239795">
    <property type="component" value="Unassembled WGS sequence"/>
</dbReference>
<sequence>IIVIYLCVLPLLAARAILSIIYTVLIYSIITYSHCLDRLFLIIVIKLRKR</sequence>
<accession>A0AAI9XJS6</accession>
<evidence type="ECO:0000313" key="2">
    <source>
        <dbReference type="EMBL" id="KAK1451568.1"/>
    </source>
</evidence>
<comment type="caution">
    <text evidence="2">The sequence shown here is derived from an EMBL/GenBank/DDBJ whole genome shotgun (WGS) entry which is preliminary data.</text>
</comment>
<gene>
    <name evidence="2" type="ORF">CMEL01_06142</name>
</gene>
<keyword evidence="3" id="KW-1185">Reference proteome</keyword>
<evidence type="ECO:0000313" key="3">
    <source>
        <dbReference type="Proteomes" id="UP001239795"/>
    </source>
</evidence>
<dbReference type="EMBL" id="MLGG01000046">
    <property type="protein sequence ID" value="KAK1451568.1"/>
    <property type="molecule type" value="Genomic_DNA"/>
</dbReference>
<keyword evidence="1" id="KW-1133">Transmembrane helix</keyword>
<dbReference type="AlphaFoldDB" id="A0AAI9XJS6"/>
<reference evidence="2 3" key="1">
    <citation type="submission" date="2016-10" db="EMBL/GenBank/DDBJ databases">
        <title>The genome sequence of Colletotrichum fioriniae PJ7.</title>
        <authorList>
            <person name="Baroncelli R."/>
        </authorList>
    </citation>
    <scope>NUCLEOTIDE SEQUENCE [LARGE SCALE GENOMIC DNA]</scope>
    <source>
        <strain evidence="2">Col 31</strain>
    </source>
</reference>
<keyword evidence="1" id="KW-0812">Transmembrane</keyword>